<sequence>MGGHNLVLIIFSVFLLSSSAYASRVAQFLAPGDFDVTSPKYGGKPNTDISQPLANAWKDACAATTPSRVIVPKGTFQLKGAVFKGPCKAPITVQVDGILQAPPIEAQLANKEFWVQFLEVERLTVSGTGTFDGQGQNSWKDNDCNKNPNCGGLAINVRFDRVKNSLVRDVTSLNSKNFHFNILGCEHLTFQHVIVKAPGDSPNTDGIHMGRSTRINITDTNIGTGDDCISVGDGTRQLTVSKVSCGPGHGISIGSLGRYDNEDDVSGLNIRDCTLSNTLNGVRIKTFPASPKATTASDIHFEKITMNNVANPVLIDQEYCPWGQCNKQIPSKVKISNVSFKNIIGTTSTAEALKIVCAKGLHCDQVVLSDIDLKLSGKGTLTSHCANVQPTITRVPPPLACATKA</sequence>
<comment type="similarity">
    <text evidence="2 9">Belongs to the glycosyl hydrolase 28 family.</text>
</comment>
<dbReference type="AlphaFoldDB" id="A4K7S2"/>
<dbReference type="PROSITE" id="PS00502">
    <property type="entry name" value="POLYGALACTURONASE"/>
    <property type="match status" value="1"/>
</dbReference>
<evidence type="ECO:0000256" key="1">
    <source>
        <dbReference type="ARBA" id="ARBA00004191"/>
    </source>
</evidence>
<dbReference type="GO" id="GO:0071555">
    <property type="term" value="P:cell wall organization"/>
    <property type="evidence" value="ECO:0007669"/>
    <property type="project" value="UniProtKB-KW"/>
</dbReference>
<dbReference type="InterPro" id="IPR000743">
    <property type="entry name" value="Glyco_hydro_28"/>
</dbReference>
<dbReference type="InterPro" id="IPR012334">
    <property type="entry name" value="Pectin_lyas_fold"/>
</dbReference>
<evidence type="ECO:0000256" key="6">
    <source>
        <dbReference type="ARBA" id="ARBA00023295"/>
    </source>
</evidence>
<dbReference type="FunFam" id="2.160.20.10:FF:000004">
    <property type="entry name" value="Pectin lyase-like superfamily protein"/>
    <property type="match status" value="1"/>
</dbReference>
<dbReference type="Pfam" id="PF00295">
    <property type="entry name" value="Glyco_hydro_28"/>
    <property type="match status" value="1"/>
</dbReference>
<dbReference type="SMART" id="SM00710">
    <property type="entry name" value="PbH1"/>
    <property type="match status" value="4"/>
</dbReference>
<evidence type="ECO:0000256" key="7">
    <source>
        <dbReference type="ARBA" id="ARBA00023316"/>
    </source>
</evidence>
<dbReference type="SUPFAM" id="SSF51126">
    <property type="entry name" value="Pectin lyase-like"/>
    <property type="match status" value="1"/>
</dbReference>
<feature type="active site" evidence="8">
    <location>
        <position position="249"/>
    </location>
</feature>
<evidence type="ECO:0000256" key="8">
    <source>
        <dbReference type="PROSITE-ProRule" id="PRU10052"/>
    </source>
</evidence>
<organism evidence="11">
    <name type="scientific">Fragaria ananassa</name>
    <name type="common">Strawberry</name>
    <name type="synonym">Fragaria chiloensis x Fragaria virginiana</name>
    <dbReference type="NCBI Taxonomy" id="3747"/>
    <lineage>
        <taxon>Eukaryota</taxon>
        <taxon>Viridiplantae</taxon>
        <taxon>Streptophyta</taxon>
        <taxon>Embryophyta</taxon>
        <taxon>Tracheophyta</taxon>
        <taxon>Spermatophyta</taxon>
        <taxon>Magnoliopsida</taxon>
        <taxon>eudicotyledons</taxon>
        <taxon>Gunneridae</taxon>
        <taxon>Pentapetalae</taxon>
        <taxon>rosids</taxon>
        <taxon>fabids</taxon>
        <taxon>Rosales</taxon>
        <taxon>Rosaceae</taxon>
        <taxon>Rosoideae</taxon>
        <taxon>Potentilleae</taxon>
        <taxon>Fragariinae</taxon>
        <taxon>Fragaria</taxon>
    </lineage>
</organism>
<keyword evidence="4" id="KW-0964">Secreted</keyword>
<dbReference type="GO" id="GO:0005975">
    <property type="term" value="P:carbohydrate metabolic process"/>
    <property type="evidence" value="ECO:0007669"/>
    <property type="project" value="InterPro"/>
</dbReference>
<feature type="chain" id="PRO_5002671602" evidence="10">
    <location>
        <begin position="23"/>
        <end position="405"/>
    </location>
</feature>
<feature type="signal peptide" evidence="10">
    <location>
        <begin position="1"/>
        <end position="22"/>
    </location>
</feature>
<dbReference type="EMBL" id="DQ458990">
    <property type="protein sequence ID" value="ABE77145.1"/>
    <property type="molecule type" value="mRNA"/>
</dbReference>
<accession>A4K7S2</accession>
<evidence type="ECO:0000256" key="3">
    <source>
        <dbReference type="ARBA" id="ARBA00022512"/>
    </source>
</evidence>
<name>A4K7S2_FRAAN</name>
<dbReference type="InterPro" id="IPR011050">
    <property type="entry name" value="Pectin_lyase_fold/virulence"/>
</dbReference>
<evidence type="ECO:0000256" key="4">
    <source>
        <dbReference type="ARBA" id="ARBA00022525"/>
    </source>
</evidence>
<evidence type="ECO:0000256" key="5">
    <source>
        <dbReference type="ARBA" id="ARBA00022801"/>
    </source>
</evidence>
<keyword evidence="3" id="KW-0134">Cell wall</keyword>
<evidence type="ECO:0000313" key="11">
    <source>
        <dbReference type="EMBL" id="ABE77145.1"/>
    </source>
</evidence>
<evidence type="ECO:0000256" key="2">
    <source>
        <dbReference type="ARBA" id="ARBA00008834"/>
    </source>
</evidence>
<keyword evidence="10" id="KW-0732">Signal</keyword>
<evidence type="ECO:0000256" key="10">
    <source>
        <dbReference type="SAM" id="SignalP"/>
    </source>
</evidence>
<dbReference type="PANTHER" id="PTHR31375">
    <property type="match status" value="1"/>
</dbReference>
<keyword evidence="6 9" id="KW-0326">Glycosidase</keyword>
<dbReference type="BRENDA" id="3.2.1.15">
    <property type="organism ID" value="2320"/>
</dbReference>
<evidence type="ECO:0000256" key="9">
    <source>
        <dbReference type="RuleBase" id="RU361169"/>
    </source>
</evidence>
<keyword evidence="7" id="KW-0961">Cell wall biogenesis/degradation</keyword>
<proteinExistence type="evidence at transcript level"/>
<protein>
    <submittedName>
        <fullName evidence="11">Putative polygalacturonase</fullName>
    </submittedName>
</protein>
<dbReference type="InterPro" id="IPR006626">
    <property type="entry name" value="PbH1"/>
</dbReference>
<reference evidence="11" key="1">
    <citation type="submission" date="2006-03" db="EMBL/GenBank/DDBJ databases">
        <title>Polygalacturonase activity and expression of related genes during ripening of strawberry cultivars with contrasting fruit firmness.</title>
        <authorList>
            <person name="Villarreal N.M."/>
            <person name="Rosli H.G."/>
            <person name="Martinez G.A."/>
            <person name="Civello P.M."/>
        </authorList>
    </citation>
    <scope>NUCLEOTIDE SEQUENCE</scope>
</reference>
<dbReference type="Gene3D" id="2.160.20.10">
    <property type="entry name" value="Single-stranded right-handed beta-helix, Pectin lyase-like"/>
    <property type="match status" value="1"/>
</dbReference>
<comment type="subcellular location">
    <subcellularLocation>
        <location evidence="1">Secreted</location>
        <location evidence="1">Cell wall</location>
    </subcellularLocation>
</comment>
<keyword evidence="5 9" id="KW-0378">Hydrolase</keyword>
<dbReference type="GO" id="GO:0004650">
    <property type="term" value="F:polygalacturonase activity"/>
    <property type="evidence" value="ECO:0007669"/>
    <property type="project" value="InterPro"/>
</dbReference>